<dbReference type="InterPro" id="IPR000217">
    <property type="entry name" value="Tubulin"/>
</dbReference>
<dbReference type="InterPro" id="IPR036525">
    <property type="entry name" value="Tubulin/FtsZ_GTPase_sf"/>
</dbReference>
<comment type="similarity">
    <text evidence="3">Belongs to the tubulin family.</text>
</comment>
<protein>
    <submittedName>
        <fullName evidence="14">Tubulin domain-containing protein</fullName>
    </submittedName>
</protein>
<dbReference type="InterPro" id="IPR017975">
    <property type="entry name" value="Tubulin_CS"/>
</dbReference>
<reference evidence="14" key="1">
    <citation type="submission" date="2016-11" db="UniProtKB">
        <authorList>
            <consortium name="WormBaseParasite"/>
        </authorList>
    </citation>
    <scope>IDENTIFICATION</scope>
</reference>
<dbReference type="Proteomes" id="UP000095280">
    <property type="component" value="Unplaced"/>
</dbReference>
<feature type="domain" description="Tubulin/FtsZ GTPase" evidence="12">
    <location>
        <begin position="230"/>
        <end position="426"/>
    </location>
</feature>
<evidence type="ECO:0000259" key="12">
    <source>
        <dbReference type="SMART" id="SM00864"/>
    </source>
</evidence>
<comment type="subunit">
    <text evidence="4">Dimer of alpha and beta chains. A typical microtubule is a hollow water-filled tube with an outer diameter of 25 nm and an inner diameter of 15 nM. Alpha-beta heterodimers associate head-to-tail to form protofilaments running lengthwise along the microtubule wall with the beta-tubulin subunit facing the microtubule plus end conferring a structural polarity. Microtubules usually have 13 protofilaments but different protofilament numbers can be found in some organisms and specialized cells.</text>
</comment>
<dbReference type="AlphaFoldDB" id="A0A1I8H9K0"/>
<sequence>YDTREAYCHLGVVQEDSAPPHQADAIVAKLRHAIENAWQQLPLDLLRRVIQDATQSLHTSAHRYQDEKQELARIYGEKENTFCPMSTFESRKWRQGEALRELTPVEIYDRRLESPASATLPPMEHQVTLVSGIQPECMLSMDTIGKVCRVVPTVVIARVASTVSIPARSRVIIPVKGPSYVEQSLFEPNSDFIDNTGLLPQQGSAGQCGNQIGAKTSTVLTQPAPTTETRTCSWSESRSTTPRQRAAIDLEPGTMESVRSSAFGMLFQPDNFVFGKSGAGNNWAKGYYTEGAEIIEKVMDAVRKECEGCDCLQGFQLAHSLGGGTGSGLGSLLLSKIREEYPDRIMASFSVVPSPKVSDTVVEPYNCMLAMHQLVENTDETFCIDNEALYYISFHTLKLATPSYSDLNHLVSAAMSGVTTCLRFPGQLNADLRKLAVNMELFKRVSEQFSSMFKRKAFLHWYTNEGMDDHEFMEAESNVNDLVSELQQYQDATADDEGEYEEEEEELDSRTVIVLNVRRSLGHQLEVASPETASAIVNRLQSVVLMAVMLRLLQIYVMMLWHPGTNSWPDGCCGGLYCGCSTWKLELDLCEFVTVPGRAANPPLLRPLMTLRSFSSVGGPFCDSNTAHVVVVDDDRVDGSFGSAAALPALLVDEPGGLGQRSRILELQHGDAFLIEIPGTERQQALRCRLPGRDAGHNALVLDVLERHGSEQAVLAQPQASVEHRQAGPNSSVALGDSPDKLLGLLWPEVVLRPEQKAAADLNFYFEQLLRLSTDGKKKLSI</sequence>
<name>A0A1I8H9K0_9PLAT</name>
<dbReference type="InterPro" id="IPR008280">
    <property type="entry name" value="Tub_FtsZ_C"/>
</dbReference>
<dbReference type="Gene3D" id="3.40.50.1440">
    <property type="entry name" value="Tubulin/FtsZ, GTPase domain"/>
    <property type="match status" value="1"/>
</dbReference>
<dbReference type="WBParaSite" id="maker-uti_cns_0004930-snap-gene-0.2-mRNA-1">
    <property type="protein sequence ID" value="maker-uti_cns_0004930-snap-gene-0.2-mRNA-1"/>
    <property type="gene ID" value="maker-uti_cns_0004930-snap-gene-0.2"/>
</dbReference>
<dbReference type="CDD" id="cd02187">
    <property type="entry name" value="beta_tubulin"/>
    <property type="match status" value="1"/>
</dbReference>
<dbReference type="GO" id="GO:0003924">
    <property type="term" value="F:GTPase activity"/>
    <property type="evidence" value="ECO:0007669"/>
    <property type="project" value="InterPro"/>
</dbReference>
<dbReference type="PROSITE" id="PS00227">
    <property type="entry name" value="TUBULIN"/>
    <property type="match status" value="1"/>
</dbReference>
<dbReference type="InterPro" id="IPR003008">
    <property type="entry name" value="Tubulin_FtsZ_GTPase"/>
</dbReference>
<dbReference type="GO" id="GO:0007017">
    <property type="term" value="P:microtubule-based process"/>
    <property type="evidence" value="ECO:0007669"/>
    <property type="project" value="InterPro"/>
</dbReference>
<dbReference type="PANTHER" id="PTHR11588">
    <property type="entry name" value="TUBULIN"/>
    <property type="match status" value="1"/>
</dbReference>
<evidence type="ECO:0000256" key="6">
    <source>
        <dbReference type="ARBA" id="ARBA00022701"/>
    </source>
</evidence>
<keyword evidence="11" id="KW-0175">Coiled coil</keyword>
<evidence type="ECO:0000256" key="7">
    <source>
        <dbReference type="ARBA" id="ARBA00022741"/>
    </source>
</evidence>
<dbReference type="SUPFAM" id="SSF52490">
    <property type="entry name" value="Tubulin nucleotide-binding domain-like"/>
    <property type="match status" value="1"/>
</dbReference>
<proteinExistence type="inferred from homology"/>
<dbReference type="GO" id="GO:0005874">
    <property type="term" value="C:microtubule"/>
    <property type="evidence" value="ECO:0007669"/>
    <property type="project" value="UniProtKB-KW"/>
</dbReference>
<feature type="coiled-coil region" evidence="11">
    <location>
        <begin position="472"/>
        <end position="506"/>
    </location>
</feature>
<comment type="function">
    <text evidence="10">Tubulin is the major constituent of microtubules, a cylinder consisting of laterally associated linear protofilaments composed of alpha- and beta-tubulin heterodimers. Microtubules grow by the addition of GTP-tubulin dimers to the microtubule end, where a stabilizing cap forms. Below the cap, tubulin dimers are in GDP-bound state, owing to GTPase activity of alpha-tubulin.</text>
</comment>
<dbReference type="SUPFAM" id="SSF55307">
    <property type="entry name" value="Tubulin C-terminal domain-like"/>
    <property type="match status" value="1"/>
</dbReference>
<dbReference type="GO" id="GO:0005525">
    <property type="term" value="F:GTP binding"/>
    <property type="evidence" value="ECO:0007669"/>
    <property type="project" value="UniProtKB-KW"/>
</dbReference>
<dbReference type="InterPro" id="IPR002453">
    <property type="entry name" value="Beta_tubulin"/>
</dbReference>
<comment type="cofactor">
    <cofactor evidence="1">
        <name>Mg(2+)</name>
        <dbReference type="ChEBI" id="CHEBI:18420"/>
    </cofactor>
</comment>
<dbReference type="PRINTS" id="PR01163">
    <property type="entry name" value="BETATUBULIN"/>
</dbReference>
<keyword evidence="5" id="KW-0963">Cytoplasm</keyword>
<accession>A0A1I8H9K0</accession>
<dbReference type="SMART" id="SM00864">
    <property type="entry name" value="Tubulin"/>
    <property type="match status" value="1"/>
</dbReference>
<evidence type="ECO:0000256" key="3">
    <source>
        <dbReference type="ARBA" id="ARBA00009636"/>
    </source>
</evidence>
<evidence type="ECO:0000256" key="4">
    <source>
        <dbReference type="ARBA" id="ARBA00011747"/>
    </source>
</evidence>
<evidence type="ECO:0000256" key="9">
    <source>
        <dbReference type="ARBA" id="ARBA00023212"/>
    </source>
</evidence>
<keyword evidence="6" id="KW-0493">Microtubule</keyword>
<keyword evidence="7" id="KW-0547">Nucleotide-binding</keyword>
<dbReference type="FunFam" id="1.10.287.600:FF:000013">
    <property type="entry name" value="Tubulin beta chain"/>
    <property type="match status" value="1"/>
</dbReference>
<evidence type="ECO:0000256" key="10">
    <source>
        <dbReference type="ARBA" id="ARBA00034296"/>
    </source>
</evidence>
<evidence type="ECO:0000256" key="8">
    <source>
        <dbReference type="ARBA" id="ARBA00023134"/>
    </source>
</evidence>
<evidence type="ECO:0000256" key="2">
    <source>
        <dbReference type="ARBA" id="ARBA00004245"/>
    </source>
</evidence>
<evidence type="ECO:0000256" key="1">
    <source>
        <dbReference type="ARBA" id="ARBA00001946"/>
    </source>
</evidence>
<organism evidence="13 14">
    <name type="scientific">Macrostomum lignano</name>
    <dbReference type="NCBI Taxonomy" id="282301"/>
    <lineage>
        <taxon>Eukaryota</taxon>
        <taxon>Metazoa</taxon>
        <taxon>Spiralia</taxon>
        <taxon>Lophotrochozoa</taxon>
        <taxon>Platyhelminthes</taxon>
        <taxon>Rhabditophora</taxon>
        <taxon>Macrostomorpha</taxon>
        <taxon>Macrostomida</taxon>
        <taxon>Macrostomidae</taxon>
        <taxon>Macrostomum</taxon>
    </lineage>
</organism>
<evidence type="ECO:0000313" key="13">
    <source>
        <dbReference type="Proteomes" id="UP000095280"/>
    </source>
</evidence>
<evidence type="ECO:0000256" key="11">
    <source>
        <dbReference type="SAM" id="Coils"/>
    </source>
</evidence>
<keyword evidence="13" id="KW-1185">Reference proteome</keyword>
<keyword evidence="8" id="KW-0342">GTP-binding</keyword>
<comment type="subcellular location">
    <subcellularLocation>
        <location evidence="2">Cytoplasm</location>
        <location evidence="2">Cytoskeleton</location>
    </subcellularLocation>
</comment>
<evidence type="ECO:0000256" key="5">
    <source>
        <dbReference type="ARBA" id="ARBA00022490"/>
    </source>
</evidence>
<dbReference type="Gene3D" id="1.10.287.600">
    <property type="entry name" value="Helix hairpin bin"/>
    <property type="match status" value="1"/>
</dbReference>
<evidence type="ECO:0000313" key="14">
    <source>
        <dbReference type="WBParaSite" id="maker-uti_cns_0004930-snap-gene-0.2-mRNA-1"/>
    </source>
</evidence>
<dbReference type="GO" id="GO:0005200">
    <property type="term" value="F:structural constituent of cytoskeleton"/>
    <property type="evidence" value="ECO:0007669"/>
    <property type="project" value="InterPro"/>
</dbReference>
<keyword evidence="9" id="KW-0206">Cytoskeleton</keyword>
<dbReference type="Pfam" id="PF00091">
    <property type="entry name" value="Tubulin"/>
    <property type="match status" value="1"/>
</dbReference>
<dbReference type="PRINTS" id="PR01161">
    <property type="entry name" value="TUBULIN"/>
</dbReference>
<dbReference type="InterPro" id="IPR023123">
    <property type="entry name" value="Tubulin_C"/>
</dbReference>
<dbReference type="FunFam" id="3.40.50.1440:FF:000025">
    <property type="entry name" value="Tubulin beta chain"/>
    <property type="match status" value="1"/>
</dbReference>